<proteinExistence type="predicted"/>
<dbReference type="Proteomes" id="UP000823775">
    <property type="component" value="Unassembled WGS sequence"/>
</dbReference>
<feature type="non-terminal residue" evidence="2">
    <location>
        <position position="1"/>
    </location>
</feature>
<keyword evidence="3" id="KW-1185">Reference proteome</keyword>
<evidence type="ECO:0000313" key="2">
    <source>
        <dbReference type="EMBL" id="MCE0482172.1"/>
    </source>
</evidence>
<sequence length="115" mass="12543">EEVEGRKSVLRDTSADGRDAPLKASGKGARCGAPFTLPLALASYSLDDVLIRSPLRAFSRMFHATDTVTSARMTTLFHIERVRKCTGRASNIMALFKNRNVEPTGTGPIPPTIHF</sequence>
<evidence type="ECO:0000313" key="3">
    <source>
        <dbReference type="Proteomes" id="UP000823775"/>
    </source>
</evidence>
<comment type="caution">
    <text evidence="2">The sequence shown here is derived from an EMBL/GenBank/DDBJ whole genome shotgun (WGS) entry which is preliminary data.</text>
</comment>
<feature type="region of interest" description="Disordered" evidence="1">
    <location>
        <begin position="1"/>
        <end position="29"/>
    </location>
</feature>
<feature type="compositionally biased region" description="Basic and acidic residues" evidence="1">
    <location>
        <begin position="1"/>
        <end position="21"/>
    </location>
</feature>
<accession>A0ABS8VP84</accession>
<name>A0ABS8VP84_DATST</name>
<dbReference type="EMBL" id="JACEIK010005766">
    <property type="protein sequence ID" value="MCE0482172.1"/>
    <property type="molecule type" value="Genomic_DNA"/>
</dbReference>
<gene>
    <name evidence="2" type="ORF">HAX54_040627</name>
</gene>
<organism evidence="2 3">
    <name type="scientific">Datura stramonium</name>
    <name type="common">Jimsonweed</name>
    <name type="synonym">Common thornapple</name>
    <dbReference type="NCBI Taxonomy" id="4076"/>
    <lineage>
        <taxon>Eukaryota</taxon>
        <taxon>Viridiplantae</taxon>
        <taxon>Streptophyta</taxon>
        <taxon>Embryophyta</taxon>
        <taxon>Tracheophyta</taxon>
        <taxon>Spermatophyta</taxon>
        <taxon>Magnoliopsida</taxon>
        <taxon>eudicotyledons</taxon>
        <taxon>Gunneridae</taxon>
        <taxon>Pentapetalae</taxon>
        <taxon>asterids</taxon>
        <taxon>lamiids</taxon>
        <taxon>Solanales</taxon>
        <taxon>Solanaceae</taxon>
        <taxon>Solanoideae</taxon>
        <taxon>Datureae</taxon>
        <taxon>Datura</taxon>
    </lineage>
</organism>
<protein>
    <submittedName>
        <fullName evidence="2">Uncharacterized protein</fullName>
    </submittedName>
</protein>
<reference evidence="2 3" key="1">
    <citation type="journal article" date="2021" name="BMC Genomics">
        <title>Datura genome reveals duplications of psychoactive alkaloid biosynthetic genes and high mutation rate following tissue culture.</title>
        <authorList>
            <person name="Rajewski A."/>
            <person name="Carter-House D."/>
            <person name="Stajich J."/>
            <person name="Litt A."/>
        </authorList>
    </citation>
    <scope>NUCLEOTIDE SEQUENCE [LARGE SCALE GENOMIC DNA]</scope>
    <source>
        <strain evidence="2">AR-01</strain>
    </source>
</reference>
<evidence type="ECO:0000256" key="1">
    <source>
        <dbReference type="SAM" id="MobiDB-lite"/>
    </source>
</evidence>